<proteinExistence type="predicted"/>
<reference evidence="1 2" key="1">
    <citation type="submission" date="2018-04" db="EMBL/GenBank/DDBJ databases">
        <title>Genomic Encyclopedia of Type Strains, Phase IV (KMG-IV): sequencing the most valuable type-strain genomes for metagenomic binning, comparative biology and taxonomic classification.</title>
        <authorList>
            <person name="Goeker M."/>
        </authorList>
    </citation>
    <scope>NUCLEOTIDE SEQUENCE [LARGE SCALE GENOMIC DNA]</scope>
    <source>
        <strain evidence="1 2">DSM 104150</strain>
    </source>
</reference>
<dbReference type="Proteomes" id="UP000248330">
    <property type="component" value="Unassembled WGS sequence"/>
</dbReference>
<dbReference type="RefSeq" id="WP_110263736.1">
    <property type="nucleotide sequence ID" value="NZ_CAKZQT010000024.1"/>
</dbReference>
<keyword evidence="2" id="KW-1185">Reference proteome</keyword>
<sequence length="122" mass="13811">MSFRLVYGDHELSIELPFEPHIEDRVLALLTKGAEKGHPDRSATEFVQGLVTIVTDLLERAPLPPSEKQVQYALQIARTLSLQLPADVLQLREAMTAFLEEHAPEYRRRRSAERGALGSYSR</sequence>
<protein>
    <submittedName>
        <fullName evidence="1">Uncharacterized protein</fullName>
    </submittedName>
</protein>
<gene>
    <name evidence="1" type="ORF">C8D93_101689</name>
</gene>
<dbReference type="EMBL" id="QICN01000001">
    <property type="protein sequence ID" value="PXV71634.1"/>
    <property type="molecule type" value="Genomic_DNA"/>
</dbReference>
<name>A0A318ELB7_9GAMM</name>
<organism evidence="1 2">
    <name type="scientific">Sinimarinibacterium flocculans</name>
    <dbReference type="NCBI Taxonomy" id="985250"/>
    <lineage>
        <taxon>Bacteria</taxon>
        <taxon>Pseudomonadati</taxon>
        <taxon>Pseudomonadota</taxon>
        <taxon>Gammaproteobacteria</taxon>
        <taxon>Nevskiales</taxon>
        <taxon>Nevskiaceae</taxon>
        <taxon>Sinimarinibacterium</taxon>
    </lineage>
</organism>
<evidence type="ECO:0000313" key="2">
    <source>
        <dbReference type="Proteomes" id="UP000248330"/>
    </source>
</evidence>
<accession>A0A318ELB7</accession>
<dbReference type="OrthoDB" id="7061336at2"/>
<dbReference type="AlphaFoldDB" id="A0A318ELB7"/>
<evidence type="ECO:0000313" key="1">
    <source>
        <dbReference type="EMBL" id="PXV71634.1"/>
    </source>
</evidence>
<comment type="caution">
    <text evidence="1">The sequence shown here is derived from an EMBL/GenBank/DDBJ whole genome shotgun (WGS) entry which is preliminary data.</text>
</comment>